<reference evidence="6 7" key="1">
    <citation type="submission" date="2018-08" db="EMBL/GenBank/DDBJ databases">
        <title>Genomic Encyclopedia of Type Strains, Phase IV (KMG-IV): sequencing the most valuable type-strain genomes for metagenomic binning, comparative biology and taxonomic classification.</title>
        <authorList>
            <person name="Goeker M."/>
        </authorList>
    </citation>
    <scope>NUCLEOTIDE SEQUENCE [LARGE SCALE GENOMIC DNA]</scope>
    <source>
        <strain evidence="6 7">BW863</strain>
    </source>
</reference>
<dbReference type="Pfam" id="PF00072">
    <property type="entry name" value="Response_reg"/>
    <property type="match status" value="1"/>
</dbReference>
<evidence type="ECO:0000256" key="2">
    <source>
        <dbReference type="ARBA" id="ARBA00023015"/>
    </source>
</evidence>
<evidence type="ECO:0000256" key="1">
    <source>
        <dbReference type="ARBA" id="ARBA00022553"/>
    </source>
</evidence>
<keyword evidence="3" id="KW-0804">Transcription</keyword>
<evidence type="ECO:0000259" key="5">
    <source>
        <dbReference type="PROSITE" id="PS50110"/>
    </source>
</evidence>
<dbReference type="EMBL" id="QUMO01000005">
    <property type="protein sequence ID" value="REF84078.1"/>
    <property type="molecule type" value="Genomic_DNA"/>
</dbReference>
<proteinExistence type="predicted"/>
<keyword evidence="7" id="KW-1185">Reference proteome</keyword>
<dbReference type="PANTHER" id="PTHR44591:SF3">
    <property type="entry name" value="RESPONSE REGULATORY DOMAIN-CONTAINING PROTEIN"/>
    <property type="match status" value="1"/>
</dbReference>
<dbReference type="InterPro" id="IPR011006">
    <property type="entry name" value="CheY-like_superfamily"/>
</dbReference>
<dbReference type="InterPro" id="IPR001789">
    <property type="entry name" value="Sig_transdc_resp-reg_receiver"/>
</dbReference>
<evidence type="ECO:0000313" key="6">
    <source>
        <dbReference type="EMBL" id="REF84078.1"/>
    </source>
</evidence>
<gene>
    <name evidence="6" type="ORF">DES32_2923</name>
</gene>
<dbReference type="Gene3D" id="3.40.50.2300">
    <property type="match status" value="1"/>
</dbReference>
<evidence type="ECO:0000256" key="3">
    <source>
        <dbReference type="ARBA" id="ARBA00023163"/>
    </source>
</evidence>
<evidence type="ECO:0000313" key="7">
    <source>
        <dbReference type="Proteomes" id="UP000256900"/>
    </source>
</evidence>
<evidence type="ECO:0000256" key="4">
    <source>
        <dbReference type="PROSITE-ProRule" id="PRU00169"/>
    </source>
</evidence>
<feature type="modified residue" description="4-aspartylphosphate" evidence="4">
    <location>
        <position position="59"/>
    </location>
</feature>
<keyword evidence="2" id="KW-0805">Transcription regulation</keyword>
<dbReference type="AlphaFoldDB" id="A0A3D9YPY6"/>
<dbReference type="OrthoDB" id="9784719at2"/>
<protein>
    <submittedName>
        <fullName evidence="6">Response regulator receiver domain-containing protein</fullName>
    </submittedName>
</protein>
<dbReference type="SMART" id="SM00448">
    <property type="entry name" value="REC"/>
    <property type="match status" value="1"/>
</dbReference>
<feature type="domain" description="Response regulatory" evidence="5">
    <location>
        <begin position="9"/>
        <end position="122"/>
    </location>
</feature>
<sequence length="137" mass="15046">MTFKRLVPVILVVEDEALVRFAAVGMLEDAGFRMIEAANSDEALELLAADSDVQLLFTDVNTPGTINGFALARQVRDRWPQIGIMIASGKQVPQNEKLPAGYRFEQKPYSPAAIVRHARELTSGWRGPAPGTLHLAF</sequence>
<dbReference type="Proteomes" id="UP000256900">
    <property type="component" value="Unassembled WGS sequence"/>
</dbReference>
<comment type="caution">
    <text evidence="6">The sequence shown here is derived from an EMBL/GenBank/DDBJ whole genome shotgun (WGS) entry which is preliminary data.</text>
</comment>
<accession>A0A3D9YPY6</accession>
<dbReference type="PANTHER" id="PTHR44591">
    <property type="entry name" value="STRESS RESPONSE REGULATOR PROTEIN 1"/>
    <property type="match status" value="1"/>
</dbReference>
<organism evidence="6 7">
    <name type="scientific">Methylovirgula ligni</name>
    <dbReference type="NCBI Taxonomy" id="569860"/>
    <lineage>
        <taxon>Bacteria</taxon>
        <taxon>Pseudomonadati</taxon>
        <taxon>Pseudomonadota</taxon>
        <taxon>Alphaproteobacteria</taxon>
        <taxon>Hyphomicrobiales</taxon>
        <taxon>Beijerinckiaceae</taxon>
        <taxon>Methylovirgula</taxon>
    </lineage>
</organism>
<dbReference type="InterPro" id="IPR050595">
    <property type="entry name" value="Bact_response_regulator"/>
</dbReference>
<keyword evidence="1 4" id="KW-0597">Phosphoprotein</keyword>
<dbReference type="SUPFAM" id="SSF52172">
    <property type="entry name" value="CheY-like"/>
    <property type="match status" value="1"/>
</dbReference>
<name>A0A3D9YPY6_9HYPH</name>
<dbReference type="GO" id="GO:0000160">
    <property type="term" value="P:phosphorelay signal transduction system"/>
    <property type="evidence" value="ECO:0007669"/>
    <property type="project" value="InterPro"/>
</dbReference>
<dbReference type="PROSITE" id="PS50110">
    <property type="entry name" value="RESPONSE_REGULATORY"/>
    <property type="match status" value="1"/>
</dbReference>